<evidence type="ECO:0000256" key="3">
    <source>
        <dbReference type="ARBA" id="ARBA00022692"/>
    </source>
</evidence>
<dbReference type="SMART" id="SM00568">
    <property type="entry name" value="GRAM"/>
    <property type="match status" value="1"/>
</dbReference>
<keyword evidence="10" id="KW-1185">Reference proteome</keyword>
<feature type="compositionally biased region" description="Polar residues" evidence="6">
    <location>
        <begin position="65"/>
        <end position="76"/>
    </location>
</feature>
<feature type="region of interest" description="Disordered" evidence="6">
    <location>
        <begin position="399"/>
        <end position="443"/>
    </location>
</feature>
<dbReference type="PANTHER" id="PTHR23319">
    <property type="entry name" value="GRAM DOMAIN CONTAINING 1B, ISOFORM E"/>
    <property type="match status" value="1"/>
</dbReference>
<feature type="compositionally biased region" description="Low complexity" evidence="6">
    <location>
        <begin position="128"/>
        <end position="152"/>
    </location>
</feature>
<dbReference type="AlphaFoldDB" id="A0AA39ZQJ7"/>
<comment type="caution">
    <text evidence="9">The sequence shown here is derived from an EMBL/GenBank/DDBJ whole genome shotgun (WGS) entry which is preliminary data.</text>
</comment>
<dbReference type="Gene3D" id="2.30.29.30">
    <property type="entry name" value="Pleckstrin-homology domain (PH domain)/Phosphotyrosine-binding domain (PTB)"/>
    <property type="match status" value="1"/>
</dbReference>
<dbReference type="GO" id="GO:0032366">
    <property type="term" value="P:intracellular sterol transport"/>
    <property type="evidence" value="ECO:0007669"/>
    <property type="project" value="TreeGrafter"/>
</dbReference>
<keyword evidence="5 7" id="KW-0472">Membrane</keyword>
<dbReference type="GeneID" id="85326483"/>
<feature type="domain" description="VASt" evidence="8">
    <location>
        <begin position="835"/>
        <end position="1007"/>
    </location>
</feature>
<keyword evidence="4 7" id="KW-1133">Transmembrane helix</keyword>
<dbReference type="EMBL" id="JAUIRO010000009">
    <property type="protein sequence ID" value="KAK0701821.1"/>
    <property type="molecule type" value="Genomic_DNA"/>
</dbReference>
<dbReference type="GO" id="GO:0120015">
    <property type="term" value="F:sterol transfer activity"/>
    <property type="evidence" value="ECO:0007669"/>
    <property type="project" value="TreeGrafter"/>
</dbReference>
<feature type="compositionally biased region" description="Low complexity" evidence="6">
    <location>
        <begin position="167"/>
        <end position="180"/>
    </location>
</feature>
<dbReference type="GO" id="GO:0005886">
    <property type="term" value="C:plasma membrane"/>
    <property type="evidence" value="ECO:0007669"/>
    <property type="project" value="TreeGrafter"/>
</dbReference>
<evidence type="ECO:0000313" key="9">
    <source>
        <dbReference type="EMBL" id="KAK0701821.1"/>
    </source>
</evidence>
<feature type="compositionally biased region" description="Polar residues" evidence="6">
    <location>
        <begin position="399"/>
        <end position="409"/>
    </location>
</feature>
<accession>A0AA39ZQJ7</accession>
<feature type="compositionally biased region" description="Basic residues" evidence="6">
    <location>
        <begin position="1019"/>
        <end position="1028"/>
    </location>
</feature>
<dbReference type="PANTHER" id="PTHR23319:SF4">
    <property type="entry name" value="GRAM DOMAIN CONTAINING 1B, ISOFORM E"/>
    <property type="match status" value="1"/>
</dbReference>
<evidence type="ECO:0000256" key="2">
    <source>
        <dbReference type="ARBA" id="ARBA00006582"/>
    </source>
</evidence>
<sequence length="1200" mass="128408">MDAASNGLGKLLPKGITAKRRRHKASSISSSNDDGARSAPVSRTTTNSGASLTDFDNNNNHKQHQQGGDSNNASNSGHDEHNDGVPYDSDPDSPVSRPAFVSPHPSHVGYLTTSSPLVQAAHNPEPQPQSQSQSQSQSQPNSQPQTQSQSQPFGNQTIVSARSSTFSHASVDSTDSAASSLKRSESLAAPHQLSKKPSTSGRLRDVFRSKKPLSEKSDKFETDDRSPLVSAADQPAGSVPSIPPLDPEPPKAVATPAQVQQNRRLSRGQKVPSIKPPVTPPSASTGAATPVIVNTPPTPTDPVIPTPGRAVTASPRGTPDASPGNMISQRRSRAGSGSIGPSKLSTITPAPLTPTPENGPATPGNPAATFFSSMFSAVQNTANSLSNTIQNSAIAQNANKNHPANSSAIHTPVKERQEREDNVEVESSSEAQPDQSMDSKEPAVKTLGMGDLSLSQLGILDTANHAATPVSARFAESESRARSESAPIDAHTTGTSVYEDLVGRPRSLYETALAGASATGERTPPAGSVYEGKTEIHRSGSIRSVVERRRHRGSSAATGGTIAAAIAAANSSFANPAAVAMAPKLTGFAVATKRRNRDFHSLFKSVPDDDYLIEDYSCALQREILAHGRLYISEGHLCFSSNILGWVTTLVMSFDEIVSVEKRSTALVFKNGLEISTLHAKHIFASFASRDTTYDLIIKIWKLGHPHLQSSLNGVRLEEPGGDRTEKIETESVSAVNDNDHSVSGSDAESEVRDDDDDVYDEDEDGDDGQEASQATEAQATEPFPGERTVTRKASAAVGPAAAEKVDESAPSGAGVDFPGPAVHAPTECGDAATHYDKILGDDVVPAPLGKVYSLLFGPASAAWMGKWLTVEQKCTDLQMEDKRALSDENKTRSFSYIKPLTGSIGPRQTKCMVTEQIDHFDLEKAVNVTVSTQNPDVPSGNIFVVKTKYCLSWAEGNATRVQVNCTIEWSGKSWLKGAIERGANDGQTQYCKDIFVALKAAVSSRPRSGTVTNGAAPKIKKRGRKSKSALASNPASDVEGVSKTSAQQGWGLFEPLHPLFGPVVDTFRPIVTGNVVYGLLVGLLVASWFGFGANRQAVAPYGRDMGYVGYPQRLAAYEEMWRKEESDLWDWIEERAGLDRLGEPRVQPRKRVVEPRTVEEKLREAKMDEREIKEALRVTEEHLQVLKSVVNNKKVPPAT</sequence>
<feature type="compositionally biased region" description="Basic and acidic residues" evidence="6">
    <location>
        <begin position="412"/>
        <end position="422"/>
    </location>
</feature>
<keyword evidence="3 7" id="KW-0812">Transmembrane</keyword>
<dbReference type="Pfam" id="PF02893">
    <property type="entry name" value="GRAM"/>
    <property type="match status" value="1"/>
</dbReference>
<dbReference type="Proteomes" id="UP001172101">
    <property type="component" value="Unassembled WGS sequence"/>
</dbReference>
<evidence type="ECO:0000256" key="5">
    <source>
        <dbReference type="ARBA" id="ARBA00023136"/>
    </source>
</evidence>
<feature type="region of interest" description="Disordered" evidence="6">
    <location>
        <begin position="1007"/>
        <end position="1042"/>
    </location>
</feature>
<dbReference type="RefSeq" id="XP_060289485.1">
    <property type="nucleotide sequence ID" value="XM_060443213.1"/>
</dbReference>
<comment type="similarity">
    <text evidence="2">Belongs to the YSP2 family.</text>
</comment>
<dbReference type="GO" id="GO:0032934">
    <property type="term" value="F:sterol binding"/>
    <property type="evidence" value="ECO:0007669"/>
    <property type="project" value="TreeGrafter"/>
</dbReference>
<feature type="compositionally biased region" description="Pro residues" evidence="6">
    <location>
        <begin position="296"/>
        <end position="305"/>
    </location>
</feature>
<feature type="transmembrane region" description="Helical" evidence="7">
    <location>
        <begin position="1076"/>
        <end position="1094"/>
    </location>
</feature>
<protein>
    <recommendedName>
        <fullName evidence="8">VASt domain-containing protein</fullName>
    </recommendedName>
</protein>
<feature type="region of interest" description="Disordered" evidence="6">
    <location>
        <begin position="732"/>
        <end position="822"/>
    </location>
</feature>
<feature type="compositionally biased region" description="Basic and acidic residues" evidence="6">
    <location>
        <begin position="202"/>
        <end position="226"/>
    </location>
</feature>
<dbReference type="InterPro" id="IPR051482">
    <property type="entry name" value="Cholesterol_transport"/>
</dbReference>
<evidence type="ECO:0000313" key="10">
    <source>
        <dbReference type="Proteomes" id="UP001172101"/>
    </source>
</evidence>
<dbReference type="InterPro" id="IPR004182">
    <property type="entry name" value="GRAM"/>
</dbReference>
<evidence type="ECO:0000256" key="1">
    <source>
        <dbReference type="ARBA" id="ARBA00004167"/>
    </source>
</evidence>
<gene>
    <name evidence="9" type="ORF">B0T26DRAFT_734789</name>
</gene>
<feature type="compositionally biased region" description="Low complexity" evidence="6">
    <location>
        <begin position="771"/>
        <end position="782"/>
    </location>
</feature>
<dbReference type="Pfam" id="PF16016">
    <property type="entry name" value="VASt"/>
    <property type="match status" value="1"/>
</dbReference>
<feature type="region of interest" description="Disordered" evidence="6">
    <location>
        <begin position="1"/>
        <end position="367"/>
    </location>
</feature>
<dbReference type="GO" id="GO:0005789">
    <property type="term" value="C:endoplasmic reticulum membrane"/>
    <property type="evidence" value="ECO:0007669"/>
    <property type="project" value="TreeGrafter"/>
</dbReference>
<organism evidence="9 10">
    <name type="scientific">Lasiosphaeria miniovina</name>
    <dbReference type="NCBI Taxonomy" id="1954250"/>
    <lineage>
        <taxon>Eukaryota</taxon>
        <taxon>Fungi</taxon>
        <taxon>Dikarya</taxon>
        <taxon>Ascomycota</taxon>
        <taxon>Pezizomycotina</taxon>
        <taxon>Sordariomycetes</taxon>
        <taxon>Sordariomycetidae</taxon>
        <taxon>Sordariales</taxon>
        <taxon>Lasiosphaeriaceae</taxon>
        <taxon>Lasiosphaeria</taxon>
    </lineage>
</organism>
<feature type="compositionally biased region" description="Polar residues" evidence="6">
    <location>
        <begin position="153"/>
        <end position="166"/>
    </location>
</feature>
<dbReference type="GO" id="GO:0140268">
    <property type="term" value="C:endoplasmic reticulum-plasma membrane contact site"/>
    <property type="evidence" value="ECO:0007669"/>
    <property type="project" value="TreeGrafter"/>
</dbReference>
<feature type="compositionally biased region" description="Polar residues" evidence="6">
    <location>
        <begin position="41"/>
        <end position="56"/>
    </location>
</feature>
<dbReference type="InterPro" id="IPR011993">
    <property type="entry name" value="PH-like_dom_sf"/>
</dbReference>
<evidence type="ECO:0000259" key="8">
    <source>
        <dbReference type="PROSITE" id="PS51778"/>
    </source>
</evidence>
<evidence type="ECO:0000256" key="7">
    <source>
        <dbReference type="SAM" id="Phobius"/>
    </source>
</evidence>
<comment type="subcellular location">
    <subcellularLocation>
        <location evidence="1">Membrane</location>
        <topology evidence="1">Single-pass membrane protein</topology>
    </subcellularLocation>
</comment>
<evidence type="ECO:0000256" key="6">
    <source>
        <dbReference type="SAM" id="MobiDB-lite"/>
    </source>
</evidence>
<dbReference type="PROSITE" id="PS51778">
    <property type="entry name" value="VAST"/>
    <property type="match status" value="1"/>
</dbReference>
<reference evidence="9" key="1">
    <citation type="submission" date="2023-06" db="EMBL/GenBank/DDBJ databases">
        <title>Genome-scale phylogeny and comparative genomics of the fungal order Sordariales.</title>
        <authorList>
            <consortium name="Lawrence Berkeley National Laboratory"/>
            <person name="Hensen N."/>
            <person name="Bonometti L."/>
            <person name="Westerberg I."/>
            <person name="Brannstrom I.O."/>
            <person name="Guillou S."/>
            <person name="Cros-Aarteil S."/>
            <person name="Calhoun S."/>
            <person name="Haridas S."/>
            <person name="Kuo A."/>
            <person name="Mondo S."/>
            <person name="Pangilinan J."/>
            <person name="Riley R."/>
            <person name="LaButti K."/>
            <person name="Andreopoulos B."/>
            <person name="Lipzen A."/>
            <person name="Chen C."/>
            <person name="Yanf M."/>
            <person name="Daum C."/>
            <person name="Ng V."/>
            <person name="Clum A."/>
            <person name="Steindorff A."/>
            <person name="Ohm R."/>
            <person name="Martin F."/>
            <person name="Silar P."/>
            <person name="Natvig D."/>
            <person name="Lalanne C."/>
            <person name="Gautier V."/>
            <person name="Ament-velasquez S.L."/>
            <person name="Kruys A."/>
            <person name="Hutchinson M.I."/>
            <person name="Powell A.J."/>
            <person name="Barry K."/>
            <person name="Miller A.N."/>
            <person name="Grigoriev I.V."/>
            <person name="Debuchy R."/>
            <person name="Gladieux P."/>
            <person name="Thoren M.H."/>
            <person name="Johannesson H."/>
        </authorList>
    </citation>
    <scope>NUCLEOTIDE SEQUENCE</scope>
    <source>
        <strain evidence="9">SMH2392-1A</strain>
    </source>
</reference>
<feature type="compositionally biased region" description="Polar residues" evidence="6">
    <location>
        <begin position="732"/>
        <end position="745"/>
    </location>
</feature>
<evidence type="ECO:0000256" key="4">
    <source>
        <dbReference type="ARBA" id="ARBA00022989"/>
    </source>
</evidence>
<dbReference type="GO" id="GO:0032541">
    <property type="term" value="C:cortical endoplasmic reticulum"/>
    <property type="evidence" value="ECO:0007669"/>
    <property type="project" value="TreeGrafter"/>
</dbReference>
<proteinExistence type="inferred from homology"/>
<feature type="compositionally biased region" description="Acidic residues" evidence="6">
    <location>
        <begin position="748"/>
        <end position="770"/>
    </location>
</feature>
<dbReference type="InterPro" id="IPR031968">
    <property type="entry name" value="VASt"/>
</dbReference>
<dbReference type="CDD" id="cd13220">
    <property type="entry name" value="PH-GRAM_GRAMDC"/>
    <property type="match status" value="1"/>
</dbReference>
<name>A0AA39ZQJ7_9PEZI</name>
<dbReference type="GO" id="GO:0005739">
    <property type="term" value="C:mitochondrion"/>
    <property type="evidence" value="ECO:0007669"/>
    <property type="project" value="TreeGrafter"/>
</dbReference>
<feature type="compositionally biased region" description="Polar residues" evidence="6">
    <location>
        <begin position="425"/>
        <end position="436"/>
    </location>
</feature>